<evidence type="ECO:0000256" key="1">
    <source>
        <dbReference type="SAM" id="MobiDB-lite"/>
    </source>
</evidence>
<evidence type="ECO:0000313" key="5">
    <source>
        <dbReference type="EMBL" id="KAG8381334.1"/>
    </source>
</evidence>
<evidence type="ECO:0000259" key="3">
    <source>
        <dbReference type="Pfam" id="PF23402"/>
    </source>
</evidence>
<dbReference type="GO" id="GO:0006950">
    <property type="term" value="P:response to stress"/>
    <property type="evidence" value="ECO:0007669"/>
    <property type="project" value="TreeGrafter"/>
</dbReference>
<evidence type="ECO:0000259" key="4">
    <source>
        <dbReference type="Pfam" id="PF23403"/>
    </source>
</evidence>
<feature type="compositionally biased region" description="Basic and acidic residues" evidence="1">
    <location>
        <begin position="34"/>
        <end position="44"/>
    </location>
</feature>
<dbReference type="Pfam" id="PF23402">
    <property type="entry name" value="LTI65_LTI78_NYQTKV"/>
    <property type="match status" value="1"/>
</dbReference>
<sequence length="532" mass="58302">MEAQMQRQLHHHYDEEDPQHAGLHSVIEGDQGDQGEHDHHEKKSVLKKVKDKAKKIKDTIKKHGHHGHEHEHEYRHDQISEEEEDDDEDEEMVNDPEVHGAPMYQSAVITGTKLPMQTGVNLEKPTDAREDRYNPNIRDQVVPNVHDEGITRPKTWPELGRLPTETRETEHKNQPRSSPYDEEGVRMGPLSGLEEDPHSPKSRPQEIPVSNYQSKVTDPTMEGGKEAEVAPLIRGFDKLNVRDEPVSKPELEPKSYTGSHDQFAPQPTPTKDQFNPEPNPLGPSEKPDLGPKMFDQDNPESMPSDTIAGKISSATTVITDKAVSAKNVVASKLGYGGQTQQGEDKLTKPLSESAADYGHIVAEKLTPVYEKVAGAGTAILSKVQPGGAGGEHEGSGDMKGADKGVSVKEYFVEKFRPGDEDKALSEVITDAFHKKKEGVSKGMEDKPPMGRVTESEEVVARLGTRQENKREGEDALVSGSDTTSGARVVDRLKEAVSSWLGKSTGIETAQHSIGQSYGSGPGGGHEQSKEGK</sequence>
<dbReference type="GO" id="GO:0009737">
    <property type="term" value="P:response to abscisic acid"/>
    <property type="evidence" value="ECO:0007669"/>
    <property type="project" value="InterPro"/>
</dbReference>
<evidence type="ECO:0008006" key="7">
    <source>
        <dbReference type="Google" id="ProtNLM"/>
    </source>
</evidence>
<gene>
    <name evidence="5" type="ORF">BUALT_Bualt06G0111600</name>
</gene>
<feature type="region of interest" description="Disordered" evidence="1">
    <location>
        <begin position="1"/>
        <end position="307"/>
    </location>
</feature>
<dbReference type="Pfam" id="PF07918">
    <property type="entry name" value="CAP160"/>
    <property type="match status" value="1"/>
</dbReference>
<comment type="caution">
    <text evidence="5">The sequence shown here is derived from an EMBL/GenBank/DDBJ whole genome shotgun (WGS) entry which is preliminary data.</text>
</comment>
<evidence type="ECO:0000313" key="6">
    <source>
        <dbReference type="Proteomes" id="UP000826271"/>
    </source>
</evidence>
<feature type="domain" description="LTI65/LTI78 NYQTKV repeat" evidence="3">
    <location>
        <begin position="191"/>
        <end position="244"/>
    </location>
</feature>
<dbReference type="EMBL" id="WHWC01000006">
    <property type="protein sequence ID" value="KAG8381334.1"/>
    <property type="molecule type" value="Genomic_DNA"/>
</dbReference>
<dbReference type="PANTHER" id="PTHR33836">
    <property type="entry name" value="LOW-TEMPERATURE-INDUCED 65 KDA PROTEIN-RELATED"/>
    <property type="match status" value="1"/>
</dbReference>
<feature type="region of interest" description="Disordered" evidence="1">
    <location>
        <begin position="502"/>
        <end position="532"/>
    </location>
</feature>
<dbReference type="Proteomes" id="UP000826271">
    <property type="component" value="Unassembled WGS sequence"/>
</dbReference>
<dbReference type="InterPro" id="IPR056605">
    <property type="entry name" value="LTI65_LTI78_N"/>
</dbReference>
<name>A0AAV6XM79_9LAMI</name>
<feature type="compositionally biased region" description="Basic and acidic residues" evidence="1">
    <location>
        <begin position="164"/>
        <end position="173"/>
    </location>
</feature>
<dbReference type="InterPro" id="IPR012418">
    <property type="entry name" value="CAP160"/>
</dbReference>
<dbReference type="AlphaFoldDB" id="A0AAV6XM79"/>
<feature type="compositionally biased region" description="Basic and acidic residues" evidence="1">
    <location>
        <begin position="235"/>
        <end position="253"/>
    </location>
</feature>
<dbReference type="PANTHER" id="PTHR33836:SF1">
    <property type="entry name" value="LOW-TEMPERATURE-INDUCED 65 KDA PROTEIN-RELATED"/>
    <property type="match status" value="1"/>
</dbReference>
<feature type="region of interest" description="Disordered" evidence="1">
    <location>
        <begin position="438"/>
        <end position="485"/>
    </location>
</feature>
<proteinExistence type="predicted"/>
<feature type="domain" description="LTI65/LTI78 N-terminal" evidence="4">
    <location>
        <begin position="38"/>
        <end position="109"/>
    </location>
</feature>
<dbReference type="Pfam" id="PF23403">
    <property type="entry name" value="LTI65_LTI78_N"/>
    <property type="match status" value="1"/>
</dbReference>
<feature type="compositionally biased region" description="Polar residues" evidence="1">
    <location>
        <begin position="208"/>
        <end position="217"/>
    </location>
</feature>
<dbReference type="InterPro" id="IPR037491">
    <property type="entry name" value="LTI78/LTI65"/>
</dbReference>
<feature type="domain" description="LTI65/LTI78 PGEED repeat" evidence="2">
    <location>
        <begin position="402"/>
        <end position="431"/>
    </location>
</feature>
<organism evidence="5 6">
    <name type="scientific">Buddleja alternifolia</name>
    <dbReference type="NCBI Taxonomy" id="168488"/>
    <lineage>
        <taxon>Eukaryota</taxon>
        <taxon>Viridiplantae</taxon>
        <taxon>Streptophyta</taxon>
        <taxon>Embryophyta</taxon>
        <taxon>Tracheophyta</taxon>
        <taxon>Spermatophyta</taxon>
        <taxon>Magnoliopsida</taxon>
        <taxon>eudicotyledons</taxon>
        <taxon>Gunneridae</taxon>
        <taxon>Pentapetalae</taxon>
        <taxon>asterids</taxon>
        <taxon>lamiids</taxon>
        <taxon>Lamiales</taxon>
        <taxon>Scrophulariaceae</taxon>
        <taxon>Buddlejeae</taxon>
        <taxon>Buddleja</taxon>
    </lineage>
</organism>
<feature type="compositionally biased region" description="Basic residues" evidence="1">
    <location>
        <begin position="45"/>
        <end position="55"/>
    </location>
</feature>
<feature type="compositionally biased region" description="Acidic residues" evidence="1">
    <location>
        <begin position="80"/>
        <end position="94"/>
    </location>
</feature>
<accession>A0AAV6XM79</accession>
<feature type="compositionally biased region" description="Basic and acidic residues" evidence="1">
    <location>
        <begin position="438"/>
        <end position="448"/>
    </location>
</feature>
<protein>
    <recommendedName>
        <fullName evidence="7">Low-temperature-induced 65 kDa protein-like</fullName>
    </recommendedName>
</protein>
<dbReference type="InterPro" id="IPR057058">
    <property type="entry name" value="LTI65_LTI78_NYQTKV"/>
</dbReference>
<dbReference type="Pfam" id="PF23399">
    <property type="entry name" value="LTI65_PGEED"/>
    <property type="match status" value="1"/>
</dbReference>
<feature type="compositionally biased region" description="Basic and acidic residues" evidence="1">
    <location>
        <begin position="464"/>
        <end position="473"/>
    </location>
</feature>
<evidence type="ECO:0000259" key="2">
    <source>
        <dbReference type="Pfam" id="PF23399"/>
    </source>
</evidence>
<feature type="compositionally biased region" description="Basic and acidic residues" evidence="1">
    <location>
        <begin position="124"/>
        <end position="133"/>
    </location>
</feature>
<dbReference type="InterPro" id="IPR057059">
    <property type="entry name" value="LTI65/LTI78_PGEED"/>
</dbReference>
<reference evidence="5" key="1">
    <citation type="submission" date="2019-10" db="EMBL/GenBank/DDBJ databases">
        <authorList>
            <person name="Zhang R."/>
            <person name="Pan Y."/>
            <person name="Wang J."/>
            <person name="Ma R."/>
            <person name="Yu S."/>
        </authorList>
    </citation>
    <scope>NUCLEOTIDE SEQUENCE</scope>
    <source>
        <strain evidence="5">LA-IB0</strain>
        <tissue evidence="5">Leaf</tissue>
    </source>
</reference>
<keyword evidence="6" id="KW-1185">Reference proteome</keyword>
<feature type="compositionally biased region" description="Basic and acidic residues" evidence="1">
    <location>
        <begin position="68"/>
        <end position="79"/>
    </location>
</feature>